<organism evidence="1 2">
    <name type="scientific">Durusdinium trenchii</name>
    <dbReference type="NCBI Taxonomy" id="1381693"/>
    <lineage>
        <taxon>Eukaryota</taxon>
        <taxon>Sar</taxon>
        <taxon>Alveolata</taxon>
        <taxon>Dinophyceae</taxon>
        <taxon>Suessiales</taxon>
        <taxon>Symbiodiniaceae</taxon>
        <taxon>Durusdinium</taxon>
    </lineage>
</organism>
<dbReference type="Proteomes" id="UP001642464">
    <property type="component" value="Unassembled WGS sequence"/>
</dbReference>
<evidence type="ECO:0000313" key="2">
    <source>
        <dbReference type="Proteomes" id="UP001642464"/>
    </source>
</evidence>
<dbReference type="PANTHER" id="PTHR21562:SF122">
    <property type="entry name" value="PALMITOLEOYL-PROTEIN CARBOXYLESTERASE NOTUM"/>
    <property type="match status" value="1"/>
</dbReference>
<dbReference type="EMBL" id="CAXAMM010019335">
    <property type="protein sequence ID" value="CAK9045423.1"/>
    <property type="molecule type" value="Genomic_DNA"/>
</dbReference>
<keyword evidence="2" id="KW-1185">Reference proteome</keyword>
<proteinExistence type="predicted"/>
<dbReference type="PANTHER" id="PTHR21562">
    <property type="entry name" value="NOTUM-RELATED"/>
    <property type="match status" value="1"/>
</dbReference>
<name>A0ABP0M2Y2_9DINO</name>
<reference evidence="1 2" key="1">
    <citation type="submission" date="2024-02" db="EMBL/GenBank/DDBJ databases">
        <authorList>
            <person name="Chen Y."/>
            <person name="Shah S."/>
            <person name="Dougan E. K."/>
            <person name="Thang M."/>
            <person name="Chan C."/>
        </authorList>
    </citation>
    <scope>NUCLEOTIDE SEQUENCE [LARGE SCALE GENOMIC DNA]</scope>
</reference>
<dbReference type="Pfam" id="PF03283">
    <property type="entry name" value="PAE"/>
    <property type="match status" value="1"/>
</dbReference>
<gene>
    <name evidence="1" type="ORF">SCF082_LOCUS25666</name>
</gene>
<dbReference type="InterPro" id="IPR004963">
    <property type="entry name" value="PAE/NOTUM"/>
</dbReference>
<sequence>MTSLQRVDLRRAKCNDGSFGAFWFASGRGDRTVWHIHLQGGRGNQHEESCFSSRHSQKLMSSNHWPMRIQKGGLFSAGTPGLDEAAHAFIGYCSSDSWLGNSSQLWRGRAFYFQGSEILVETVETLLNFGMKHAKLVLFSGCSAGGRGLLYNLDGLCHLVRQSVSRSARCLGLADSAWWLDSVTTAKGLVWQSWLRHVAAKGGDAWGSSYLSQPLWRCRQAQQVRRAAGPTDHAKRAGLAQLSPNISRFDSCLFGPFLAEHLQTPVLAAVSLNDWFQFDHLAKSYHSIFLTSGPDGGPASRQDLEVIAALRSGFRETLAQWVDAAEDASRTVFASGCFGHCITEDAQYFNIRLREGPGQGMSLNDTTAAFLSGAMNSKAFIEQCHCSTLSCSDGCAPRKLWKVMLKGLAEYVLLPLLLLCVLRRLCCSRRSVEPLLGAPGSVS</sequence>
<protein>
    <submittedName>
        <fullName evidence="1">Palmitoleoyl-protein carboxylesterase notum2</fullName>
    </submittedName>
</protein>
<accession>A0ABP0M2Y2</accession>
<evidence type="ECO:0000313" key="1">
    <source>
        <dbReference type="EMBL" id="CAK9045423.1"/>
    </source>
</evidence>
<comment type="caution">
    <text evidence="1">The sequence shown here is derived from an EMBL/GenBank/DDBJ whole genome shotgun (WGS) entry which is preliminary data.</text>
</comment>